<keyword evidence="3" id="KW-1185">Reference proteome</keyword>
<proteinExistence type="predicted"/>
<organism evidence="2 3">
    <name type="scientific">Macrolepiota fuliginosa MF-IS2</name>
    <dbReference type="NCBI Taxonomy" id="1400762"/>
    <lineage>
        <taxon>Eukaryota</taxon>
        <taxon>Fungi</taxon>
        <taxon>Dikarya</taxon>
        <taxon>Basidiomycota</taxon>
        <taxon>Agaricomycotina</taxon>
        <taxon>Agaricomycetes</taxon>
        <taxon>Agaricomycetidae</taxon>
        <taxon>Agaricales</taxon>
        <taxon>Agaricineae</taxon>
        <taxon>Agaricaceae</taxon>
        <taxon>Macrolepiota</taxon>
    </lineage>
</organism>
<gene>
    <name evidence="2" type="ORF">P691DRAFT_688846</name>
</gene>
<accession>A0A9P5WW93</accession>
<dbReference type="OrthoDB" id="3918848at2759"/>
<comment type="caution">
    <text evidence="2">The sequence shown here is derived from an EMBL/GenBank/DDBJ whole genome shotgun (WGS) entry which is preliminary data.</text>
</comment>
<evidence type="ECO:0000313" key="3">
    <source>
        <dbReference type="Proteomes" id="UP000807342"/>
    </source>
</evidence>
<dbReference type="Proteomes" id="UP000807342">
    <property type="component" value="Unassembled WGS sequence"/>
</dbReference>
<dbReference type="AlphaFoldDB" id="A0A9P5WW93"/>
<protein>
    <recommendedName>
        <fullName evidence="1">Glutaminase A central domain-containing protein</fullName>
    </recommendedName>
</protein>
<dbReference type="InterPro" id="IPR052743">
    <property type="entry name" value="Glutaminase_GtaA"/>
</dbReference>
<dbReference type="InterPro" id="IPR032514">
    <property type="entry name" value="GtaA_central"/>
</dbReference>
<dbReference type="PANTHER" id="PTHR31987">
    <property type="entry name" value="GLUTAMINASE A-RELATED"/>
    <property type="match status" value="1"/>
</dbReference>
<feature type="non-terminal residue" evidence="2">
    <location>
        <position position="1"/>
    </location>
</feature>
<name>A0A9P5WW93_9AGAR</name>
<dbReference type="Pfam" id="PF16335">
    <property type="entry name" value="GtaA_6_Hairpin"/>
    <property type="match status" value="1"/>
</dbReference>
<evidence type="ECO:0000313" key="2">
    <source>
        <dbReference type="EMBL" id="KAF9440059.1"/>
    </source>
</evidence>
<dbReference type="PANTHER" id="PTHR31987:SF1">
    <property type="entry name" value="GLUTAMINASE A"/>
    <property type="match status" value="1"/>
</dbReference>
<dbReference type="EMBL" id="MU152925">
    <property type="protein sequence ID" value="KAF9440059.1"/>
    <property type="molecule type" value="Genomic_DNA"/>
</dbReference>
<evidence type="ECO:0000259" key="1">
    <source>
        <dbReference type="Pfam" id="PF16335"/>
    </source>
</evidence>
<reference evidence="2" key="1">
    <citation type="submission" date="2020-11" db="EMBL/GenBank/DDBJ databases">
        <authorList>
            <consortium name="DOE Joint Genome Institute"/>
            <person name="Ahrendt S."/>
            <person name="Riley R."/>
            <person name="Andreopoulos W."/>
            <person name="Labutti K."/>
            <person name="Pangilinan J."/>
            <person name="Ruiz-Duenas F.J."/>
            <person name="Barrasa J.M."/>
            <person name="Sanchez-Garcia M."/>
            <person name="Camarero S."/>
            <person name="Miyauchi S."/>
            <person name="Serrano A."/>
            <person name="Linde D."/>
            <person name="Babiker R."/>
            <person name="Drula E."/>
            <person name="Ayuso-Fernandez I."/>
            <person name="Pacheco R."/>
            <person name="Padilla G."/>
            <person name="Ferreira P."/>
            <person name="Barriuso J."/>
            <person name="Kellner H."/>
            <person name="Castanera R."/>
            <person name="Alfaro M."/>
            <person name="Ramirez L."/>
            <person name="Pisabarro A.G."/>
            <person name="Kuo A."/>
            <person name="Tritt A."/>
            <person name="Lipzen A."/>
            <person name="He G."/>
            <person name="Yan M."/>
            <person name="Ng V."/>
            <person name="Cullen D."/>
            <person name="Martin F."/>
            <person name="Rosso M.-N."/>
            <person name="Henrissat B."/>
            <person name="Hibbett D."/>
            <person name="Martinez A.T."/>
            <person name="Grigoriev I.V."/>
        </authorList>
    </citation>
    <scope>NUCLEOTIDE SEQUENCE</scope>
    <source>
        <strain evidence="2">MF-IS2</strain>
    </source>
</reference>
<feature type="domain" description="Glutaminase A central" evidence="1">
    <location>
        <begin position="2"/>
        <end position="185"/>
    </location>
</feature>
<sequence length="221" mass="24170">IDNSLHPSEFVTADGLNGADMSNLAIKGILGVYSMAKINEAVKVSNNTYMDRAKQLITDWKQLAVTNDHINSVYGQSTSWGLMYNLFPATWLNTDLIENDVCVQQVLSSVKHSFTCSNFGLDLNSAQHGVASPHWTLMTAATIPDNLATVRNQLIKSIYLQSFRSSVKFPLPVTYDSSTGVHISGSGRYVASPITDKRMVPMCYLSAIQGASFGMLALRLV</sequence>